<gene>
    <name evidence="1" type="ORF">ARMOST_02964</name>
</gene>
<keyword evidence="2" id="KW-1185">Reference proteome</keyword>
<organism evidence="1 2">
    <name type="scientific">Armillaria ostoyae</name>
    <name type="common">Armillaria root rot fungus</name>
    <dbReference type="NCBI Taxonomy" id="47428"/>
    <lineage>
        <taxon>Eukaryota</taxon>
        <taxon>Fungi</taxon>
        <taxon>Dikarya</taxon>
        <taxon>Basidiomycota</taxon>
        <taxon>Agaricomycotina</taxon>
        <taxon>Agaricomycetes</taxon>
        <taxon>Agaricomycetidae</taxon>
        <taxon>Agaricales</taxon>
        <taxon>Marasmiineae</taxon>
        <taxon>Physalacriaceae</taxon>
        <taxon>Armillaria</taxon>
    </lineage>
</organism>
<dbReference type="Proteomes" id="UP000219338">
    <property type="component" value="Unassembled WGS sequence"/>
</dbReference>
<accession>A0A284QT59</accession>
<evidence type="ECO:0000313" key="1">
    <source>
        <dbReference type="EMBL" id="SJK99656.1"/>
    </source>
</evidence>
<name>A0A284QT59_ARMOS</name>
<dbReference type="AlphaFoldDB" id="A0A284QT59"/>
<sequence length="181" mass="19748">MAHSTAPSLGASTYAKPNANVQSIQAQALKLEFDPRAHCIGYLKTLLLLSGCPHLPYSRLSTLPLSLKKQRGNVARSPSGVVGTERTWCRDGIFGSPPSNPYDYQYAEQTALPAYRLVSSQSLAVTLPSIDEQGVLKFDPIPGGIVRPSLVWRASIQDVGPVFVAMQKMWHRDSGANEWVL</sequence>
<dbReference type="EMBL" id="FUEG01000002">
    <property type="protein sequence ID" value="SJK99656.1"/>
    <property type="molecule type" value="Genomic_DNA"/>
</dbReference>
<reference evidence="2" key="1">
    <citation type="journal article" date="2017" name="Nat. Ecol. Evol.">
        <title>Genome expansion and lineage-specific genetic innovations in the forest pathogenic fungi Armillaria.</title>
        <authorList>
            <person name="Sipos G."/>
            <person name="Prasanna A.N."/>
            <person name="Walter M.C."/>
            <person name="O'Connor E."/>
            <person name="Balint B."/>
            <person name="Krizsan K."/>
            <person name="Kiss B."/>
            <person name="Hess J."/>
            <person name="Varga T."/>
            <person name="Slot J."/>
            <person name="Riley R."/>
            <person name="Boka B."/>
            <person name="Rigling D."/>
            <person name="Barry K."/>
            <person name="Lee J."/>
            <person name="Mihaltcheva S."/>
            <person name="LaButti K."/>
            <person name="Lipzen A."/>
            <person name="Waldron R."/>
            <person name="Moloney N.M."/>
            <person name="Sperisen C."/>
            <person name="Kredics L."/>
            <person name="Vagvoelgyi C."/>
            <person name="Patrignani A."/>
            <person name="Fitzpatrick D."/>
            <person name="Nagy I."/>
            <person name="Doyle S."/>
            <person name="Anderson J.B."/>
            <person name="Grigoriev I.V."/>
            <person name="Gueldener U."/>
            <person name="Muensterkoetter M."/>
            <person name="Nagy L.G."/>
        </authorList>
    </citation>
    <scope>NUCLEOTIDE SEQUENCE [LARGE SCALE GENOMIC DNA]</scope>
    <source>
        <strain evidence="2">C18/9</strain>
    </source>
</reference>
<evidence type="ECO:0000313" key="2">
    <source>
        <dbReference type="Proteomes" id="UP000219338"/>
    </source>
</evidence>
<protein>
    <submittedName>
        <fullName evidence="1">Uncharacterized protein</fullName>
    </submittedName>
</protein>
<proteinExistence type="predicted"/>